<dbReference type="PROSITE" id="PS00211">
    <property type="entry name" value="ABC_TRANSPORTER_1"/>
    <property type="match status" value="1"/>
</dbReference>
<dbReference type="Proteomes" id="UP000013243">
    <property type="component" value="Plasmid unnamed4"/>
</dbReference>
<dbReference type="PANTHER" id="PTHR46743:SF2">
    <property type="entry name" value="TEICHOIC ACIDS EXPORT ATP-BINDING PROTEIN TAGH"/>
    <property type="match status" value="1"/>
</dbReference>
<dbReference type="EMBL" id="CP015234">
    <property type="protein sequence ID" value="ANP43596.1"/>
    <property type="molecule type" value="Genomic_DNA"/>
</dbReference>
<proteinExistence type="inferred from homology"/>
<evidence type="ECO:0000259" key="5">
    <source>
        <dbReference type="PROSITE" id="PS50893"/>
    </source>
</evidence>
<evidence type="ECO:0000256" key="3">
    <source>
        <dbReference type="ARBA" id="ARBA00022741"/>
    </source>
</evidence>
<dbReference type="OrthoDB" id="9778870at2"/>
<dbReference type="GeneID" id="28252739"/>
<evidence type="ECO:0000313" key="7">
    <source>
        <dbReference type="Proteomes" id="UP000013243"/>
    </source>
</evidence>
<dbReference type="InterPro" id="IPR017871">
    <property type="entry name" value="ABC_transporter-like_CS"/>
</dbReference>
<dbReference type="RefSeq" id="WP_005617292.1">
    <property type="nucleotide sequence ID" value="NZ_CP015234.1"/>
</dbReference>
<dbReference type="InterPro" id="IPR015860">
    <property type="entry name" value="ABC_transpr_TagH-like"/>
</dbReference>
<dbReference type="InterPro" id="IPR003593">
    <property type="entry name" value="AAA+_ATPase"/>
</dbReference>
<dbReference type="PROSITE" id="PS50893">
    <property type="entry name" value="ABC_TRANSPORTER_2"/>
    <property type="match status" value="1"/>
</dbReference>
<dbReference type="GO" id="GO:0016887">
    <property type="term" value="F:ATP hydrolysis activity"/>
    <property type="evidence" value="ECO:0007669"/>
    <property type="project" value="InterPro"/>
</dbReference>
<dbReference type="GO" id="GO:0005524">
    <property type="term" value="F:ATP binding"/>
    <property type="evidence" value="ECO:0007669"/>
    <property type="project" value="UniProtKB-KW"/>
</dbReference>
<dbReference type="Gene3D" id="3.40.50.300">
    <property type="entry name" value="P-loop containing nucleotide triphosphate hydrolases"/>
    <property type="match status" value="1"/>
</dbReference>
<dbReference type="CDD" id="cd03220">
    <property type="entry name" value="ABC_KpsT_Wzt"/>
    <property type="match status" value="1"/>
</dbReference>
<dbReference type="GO" id="GO:0140359">
    <property type="term" value="F:ABC-type transporter activity"/>
    <property type="evidence" value="ECO:0007669"/>
    <property type="project" value="InterPro"/>
</dbReference>
<dbReference type="AlphaFoldDB" id="A0A1B1AAK5"/>
<keyword evidence="3" id="KW-0547">Nucleotide-binding</keyword>
<dbReference type="Pfam" id="PF00005">
    <property type="entry name" value="ABC_tran"/>
    <property type="match status" value="1"/>
</dbReference>
<dbReference type="PANTHER" id="PTHR46743">
    <property type="entry name" value="TEICHOIC ACIDS EXPORT ATP-BINDING PROTEIN TAGH"/>
    <property type="match status" value="1"/>
</dbReference>
<sequence>MIHLEQLNKFFMFRGQRKYVARDVNLKLPSGVSIGLLGRNGAGKSTLLRMIAGTVEPNSGRIRTSGAISWPVGLASGTHPDLTGAQNTRFLARVYGVDGDELVDFVRGFAELGNHFHQPVRNYSSGMRARLGFGVSMGIRFDTYLVDEVTSVGDEVFKHKSQAVFRARMKEAGAIVVTHSPQMMRGMCEAGMVLNEGRLTYFENIEEAIRYNSELQK</sequence>
<reference evidence="6 7" key="1">
    <citation type="journal article" date="2016" name="ISME J.">
        <title>Global occurrence and heterogeneity of the Roseobacter-clade species Ruegeria mobilis.</title>
        <authorList>
            <person name="Sonnenschein E."/>
            <person name="Gram L."/>
        </authorList>
    </citation>
    <scope>NUCLEOTIDE SEQUENCE [LARGE SCALE GENOMIC DNA]</scope>
    <source>
        <strain evidence="6 7">F1926</strain>
        <plasmid evidence="6 7">unnamed4</plasmid>
    </source>
</reference>
<dbReference type="InterPro" id="IPR003439">
    <property type="entry name" value="ABC_transporter-like_ATP-bd"/>
</dbReference>
<protein>
    <submittedName>
        <fullName evidence="6">ABC transporter ATP-binding protein</fullName>
    </submittedName>
</protein>
<dbReference type="InterPro" id="IPR027417">
    <property type="entry name" value="P-loop_NTPase"/>
</dbReference>
<keyword evidence="2" id="KW-0813">Transport</keyword>
<keyword evidence="6" id="KW-0614">Plasmid</keyword>
<evidence type="ECO:0000256" key="2">
    <source>
        <dbReference type="ARBA" id="ARBA00022448"/>
    </source>
</evidence>
<accession>A0A1B1AAK5</accession>
<dbReference type="InterPro" id="IPR050683">
    <property type="entry name" value="Bact_Polysacc_Export_ATP-bd"/>
</dbReference>
<dbReference type="KEGG" id="rmb:K529_022850"/>
<dbReference type="GO" id="GO:0016020">
    <property type="term" value="C:membrane"/>
    <property type="evidence" value="ECO:0007669"/>
    <property type="project" value="InterPro"/>
</dbReference>
<name>A0A1B1AAK5_9RHOB</name>
<gene>
    <name evidence="6" type="ORF">K529_022850</name>
</gene>
<dbReference type="SUPFAM" id="SSF52540">
    <property type="entry name" value="P-loop containing nucleoside triphosphate hydrolases"/>
    <property type="match status" value="1"/>
</dbReference>
<evidence type="ECO:0000256" key="4">
    <source>
        <dbReference type="ARBA" id="ARBA00022840"/>
    </source>
</evidence>
<evidence type="ECO:0000256" key="1">
    <source>
        <dbReference type="ARBA" id="ARBA00005417"/>
    </source>
</evidence>
<geneLocation type="plasmid" evidence="6 7">
    <name>unnamed4</name>
</geneLocation>
<dbReference type="SMART" id="SM00382">
    <property type="entry name" value="AAA"/>
    <property type="match status" value="1"/>
</dbReference>
<comment type="similarity">
    <text evidence="1">Belongs to the ABC transporter superfamily.</text>
</comment>
<feature type="domain" description="ABC transporter" evidence="5">
    <location>
        <begin position="2"/>
        <end position="215"/>
    </location>
</feature>
<evidence type="ECO:0000313" key="6">
    <source>
        <dbReference type="EMBL" id="ANP43596.1"/>
    </source>
</evidence>
<keyword evidence="4 6" id="KW-0067">ATP-binding</keyword>
<organism evidence="6 7">
    <name type="scientific">Tritonibacter mobilis F1926</name>
    <dbReference type="NCBI Taxonomy" id="1265309"/>
    <lineage>
        <taxon>Bacteria</taxon>
        <taxon>Pseudomonadati</taxon>
        <taxon>Pseudomonadota</taxon>
        <taxon>Alphaproteobacteria</taxon>
        <taxon>Rhodobacterales</taxon>
        <taxon>Paracoccaceae</taxon>
        <taxon>Tritonibacter</taxon>
    </lineage>
</organism>